<dbReference type="Pfam" id="PF00563">
    <property type="entry name" value="EAL"/>
    <property type="match status" value="1"/>
</dbReference>
<feature type="domain" description="EAL" evidence="1">
    <location>
        <begin position="373"/>
        <end position="662"/>
    </location>
</feature>
<dbReference type="InterPro" id="IPR029044">
    <property type="entry name" value="Nucleotide-diphossugar_trans"/>
</dbReference>
<dbReference type="STRING" id="1666911.HLUCCA11_03100"/>
<accession>A0A0P7Z1L3</accession>
<dbReference type="Pfam" id="PF00535">
    <property type="entry name" value="Glycos_transf_2"/>
    <property type="match status" value="1"/>
</dbReference>
<dbReference type="SUPFAM" id="SSF141868">
    <property type="entry name" value="EAL domain-like"/>
    <property type="match status" value="1"/>
</dbReference>
<dbReference type="Gene3D" id="3.20.20.450">
    <property type="entry name" value="EAL domain"/>
    <property type="match status" value="1"/>
</dbReference>
<evidence type="ECO:0000313" key="2">
    <source>
        <dbReference type="EMBL" id="KPQ36916.1"/>
    </source>
</evidence>
<proteinExistence type="predicted"/>
<dbReference type="PROSITE" id="PS50883">
    <property type="entry name" value="EAL"/>
    <property type="match status" value="1"/>
</dbReference>
<dbReference type="PATRIC" id="fig|1666911.3.peg.3461"/>
<dbReference type="EMBL" id="LJZR01000003">
    <property type="protein sequence ID" value="KPQ36916.1"/>
    <property type="molecule type" value="Genomic_DNA"/>
</dbReference>
<dbReference type="GO" id="GO:0016740">
    <property type="term" value="F:transferase activity"/>
    <property type="evidence" value="ECO:0007669"/>
    <property type="project" value="UniProtKB-KW"/>
</dbReference>
<dbReference type="CDD" id="cd01948">
    <property type="entry name" value="EAL"/>
    <property type="match status" value="1"/>
</dbReference>
<name>A0A0P7Z1L3_9CYAN</name>
<comment type="caution">
    <text evidence="2">The sequence shown here is derived from an EMBL/GenBank/DDBJ whole genome shotgun (WGS) entry which is preliminary data.</text>
</comment>
<reference evidence="2 3" key="1">
    <citation type="submission" date="2015-09" db="EMBL/GenBank/DDBJ databases">
        <title>Identification and resolution of microdiversity through metagenomic sequencing of parallel consortia.</title>
        <authorList>
            <person name="Nelson W.C."/>
            <person name="Romine M.F."/>
            <person name="Lindemann S.R."/>
        </authorList>
    </citation>
    <scope>NUCLEOTIDE SEQUENCE [LARGE SCALE GENOMIC DNA]</scope>
    <source>
        <strain evidence="2">Ana</strain>
    </source>
</reference>
<dbReference type="GO" id="GO:0071111">
    <property type="term" value="F:cyclic-guanylate-specific phosphodiesterase activity"/>
    <property type="evidence" value="ECO:0007669"/>
    <property type="project" value="InterPro"/>
</dbReference>
<dbReference type="AlphaFoldDB" id="A0A0P7Z1L3"/>
<dbReference type="InterPro" id="IPR035919">
    <property type="entry name" value="EAL_sf"/>
</dbReference>
<dbReference type="InterPro" id="IPR001173">
    <property type="entry name" value="Glyco_trans_2-like"/>
</dbReference>
<dbReference type="SMART" id="SM00052">
    <property type="entry name" value="EAL"/>
    <property type="match status" value="1"/>
</dbReference>
<evidence type="ECO:0000313" key="3">
    <source>
        <dbReference type="Proteomes" id="UP000050465"/>
    </source>
</evidence>
<dbReference type="Proteomes" id="UP000050465">
    <property type="component" value="Unassembled WGS sequence"/>
</dbReference>
<dbReference type="InterPro" id="IPR001633">
    <property type="entry name" value="EAL_dom"/>
</dbReference>
<dbReference type="Gene3D" id="3.90.550.10">
    <property type="entry name" value="Spore Coat Polysaccharide Biosynthesis Protein SpsA, Chain A"/>
    <property type="match status" value="1"/>
</dbReference>
<dbReference type="NCBIfam" id="NF038302">
    <property type="entry name" value="EPS_HpsE"/>
    <property type="match status" value="1"/>
</dbReference>
<dbReference type="PANTHER" id="PTHR33121:SF23">
    <property type="entry name" value="CYCLIC DI-GMP PHOSPHODIESTERASE PDEB"/>
    <property type="match status" value="1"/>
</dbReference>
<sequence>MPNSERCSSAAVTPLPAFLQSTASAAAEPTASTAATRPAELAEPDKRFITVAIPTYNGATRLPMVLDRLRSQTDLHNISWEIIVCDNGSTDNTATVVRQYQQTWPTDFPLRYRFAAEQGAAFARQYAVESAAGDLIAFLDDDNIPTHNWVAQAYEFAQSHPQAGAIGSQIHGQFETELPAELENIKCFLAIIERGDQPCLYEPAKKILPPAAGLVVRKQAWLDAVPPRLFLNNKGKQAGLASEDLEAILHIQKAGWQVWYNPNMVVYHDIPDGRLKKDYLVTLFRCVGLSRFHIRLLGLDNWKKPFCIPAYIANDIRKLALHRLRHGRKEQLNTVESCDRTILTSTVISPLFLLKKAYKDTVEARADSRHRDRQQWLAQITQAFEQDQFALYQQPVILVDPTANPTANGAHQAQAEQPDMDPDMGHDIGQTQTHQAELLLRLQNNSSECVLPSQFLPTAQRYGLMRTIDRWVIRHLFQTLEQETLPFSALQSIAPHHTNPLYSINLSADSIQDDSLAALIASSIRRVNLPPSLFCFEISAQTALKFPQQTSELTATLHRMGCQITLDSVTLGKARQNRAVGEMIEHLPLDFIKLYPSITGSQHKGAEVAWSQLKQSLQQRSVQAIAKGIESQANLDTVKAQGIRYAQGYQMGRPSPLRVHWQ</sequence>
<gene>
    <name evidence="2" type="ORF">HLUCCA11_03100</name>
</gene>
<protein>
    <submittedName>
        <fullName evidence="2">Family 2 glycosyl transferase HpsE</fullName>
    </submittedName>
</protein>
<dbReference type="SUPFAM" id="SSF53448">
    <property type="entry name" value="Nucleotide-diphospho-sugar transferases"/>
    <property type="match status" value="1"/>
</dbReference>
<dbReference type="InterPro" id="IPR050706">
    <property type="entry name" value="Cyclic-di-GMP_PDE-like"/>
</dbReference>
<keyword evidence="2" id="KW-0808">Transferase</keyword>
<evidence type="ECO:0000259" key="1">
    <source>
        <dbReference type="PROSITE" id="PS50883"/>
    </source>
</evidence>
<dbReference type="PANTHER" id="PTHR33121">
    <property type="entry name" value="CYCLIC DI-GMP PHOSPHODIESTERASE PDEF"/>
    <property type="match status" value="1"/>
</dbReference>
<dbReference type="CDD" id="cd00761">
    <property type="entry name" value="Glyco_tranf_GTA_type"/>
    <property type="match status" value="1"/>
</dbReference>
<organism evidence="2 3">
    <name type="scientific">Phormidesmis priestleyi Ana</name>
    <dbReference type="NCBI Taxonomy" id="1666911"/>
    <lineage>
        <taxon>Bacteria</taxon>
        <taxon>Bacillati</taxon>
        <taxon>Cyanobacteriota</taxon>
        <taxon>Cyanophyceae</taxon>
        <taxon>Leptolyngbyales</taxon>
        <taxon>Leptolyngbyaceae</taxon>
        <taxon>Phormidesmis</taxon>
    </lineage>
</organism>